<evidence type="ECO:0000313" key="2">
    <source>
        <dbReference type="EMBL" id="EEH33805.2"/>
    </source>
</evidence>
<keyword evidence="3" id="KW-1185">Reference proteome</keyword>
<feature type="region of interest" description="Disordered" evidence="1">
    <location>
        <begin position="108"/>
        <end position="136"/>
    </location>
</feature>
<dbReference type="GeneID" id="9096458"/>
<evidence type="ECO:0000256" key="1">
    <source>
        <dbReference type="SAM" id="MobiDB-lite"/>
    </source>
</evidence>
<dbReference type="AlphaFoldDB" id="C1H1R8"/>
<accession>C1H1R8</accession>
<proteinExistence type="predicted"/>
<dbReference type="Proteomes" id="UP000002059">
    <property type="component" value="Partially assembled WGS sequence"/>
</dbReference>
<dbReference type="HOGENOM" id="CLU_1503906_0_0_1"/>
<evidence type="ECO:0000313" key="3">
    <source>
        <dbReference type="Proteomes" id="UP000002059"/>
    </source>
</evidence>
<gene>
    <name evidence="2" type="ORF">PAAG_04854</name>
</gene>
<sequence length="179" mass="19378">MGVAGRYSHPPAFLSGANVVCGSCGGGKAGIRWLTMFGEPDARRLSGDWNVYSPSKLLSPLTPRISLLQDPCPLGINLLTLYSLHSNLSRQSLHLLSALKTLPPSFAPHPPQSRLSHVPPFSPPFKDHHHVQSRAGDTRPNDFDEFFAGLDVADFNPSLCVPILSDADVECSRSHQSVS</sequence>
<protein>
    <submittedName>
        <fullName evidence="2">Uncharacterized protein</fullName>
    </submittedName>
</protein>
<dbReference type="KEGG" id="pbl:PAAG_04854"/>
<reference evidence="2 3" key="1">
    <citation type="journal article" date="2011" name="PLoS Genet.">
        <title>Comparative genomic analysis of human fungal pathogens causing paracoccidioidomycosis.</title>
        <authorList>
            <person name="Desjardins C.A."/>
            <person name="Champion M.D."/>
            <person name="Holder J.W."/>
            <person name="Muszewska A."/>
            <person name="Goldberg J."/>
            <person name="Bailao A.M."/>
            <person name="Brigido M.M."/>
            <person name="Ferreira M.E."/>
            <person name="Garcia A.M."/>
            <person name="Grynberg M."/>
            <person name="Gujja S."/>
            <person name="Heiman D.I."/>
            <person name="Henn M.R."/>
            <person name="Kodira C.D."/>
            <person name="Leon-Narvaez H."/>
            <person name="Longo L.V."/>
            <person name="Ma L.J."/>
            <person name="Malavazi I."/>
            <person name="Matsuo A.L."/>
            <person name="Morais F.V."/>
            <person name="Pereira M."/>
            <person name="Rodriguez-Brito S."/>
            <person name="Sakthikumar S."/>
            <person name="Salem-Izacc S.M."/>
            <person name="Sykes S.M."/>
            <person name="Teixeira M.M."/>
            <person name="Vallejo M.C."/>
            <person name="Walter M.E."/>
            <person name="Yandava C."/>
            <person name="Young S."/>
            <person name="Zeng Q."/>
            <person name="Zucker J."/>
            <person name="Felipe M.S."/>
            <person name="Goldman G.H."/>
            <person name="Haas B.J."/>
            <person name="McEwen J.G."/>
            <person name="Nino-Vega G."/>
            <person name="Puccia R."/>
            <person name="San-Blas G."/>
            <person name="Soares C.M."/>
            <person name="Birren B.W."/>
            <person name="Cuomo C.A."/>
        </authorList>
    </citation>
    <scope>NUCLEOTIDE SEQUENCE [LARGE SCALE GENOMIC DNA]</scope>
    <source>
        <strain evidence="3">ATCC MYA-826 / Pb01</strain>
    </source>
</reference>
<dbReference type="VEuPathDB" id="FungiDB:PAAG_04854"/>
<dbReference type="RefSeq" id="XP_015699621.1">
    <property type="nucleotide sequence ID" value="XM_015845395.1"/>
</dbReference>
<organism evidence="2 3">
    <name type="scientific">Paracoccidioides lutzii (strain ATCC MYA-826 / Pb01)</name>
    <name type="common">Paracoccidioides brasiliensis</name>
    <dbReference type="NCBI Taxonomy" id="502779"/>
    <lineage>
        <taxon>Eukaryota</taxon>
        <taxon>Fungi</taxon>
        <taxon>Dikarya</taxon>
        <taxon>Ascomycota</taxon>
        <taxon>Pezizomycotina</taxon>
        <taxon>Eurotiomycetes</taxon>
        <taxon>Eurotiomycetidae</taxon>
        <taxon>Onygenales</taxon>
        <taxon>Ajellomycetaceae</taxon>
        <taxon>Paracoccidioides</taxon>
    </lineage>
</organism>
<dbReference type="EMBL" id="KN294003">
    <property type="protein sequence ID" value="EEH33805.2"/>
    <property type="molecule type" value="Genomic_DNA"/>
</dbReference>
<name>C1H1R8_PARBA</name>